<gene>
    <name evidence="2" type="ORF">C7T94_09060</name>
</gene>
<reference evidence="2 3" key="1">
    <citation type="submission" date="2018-03" db="EMBL/GenBank/DDBJ databases">
        <authorList>
            <person name="Keele B.F."/>
        </authorList>
    </citation>
    <scope>NUCLEOTIDE SEQUENCE [LARGE SCALE GENOMIC DNA]</scope>
    <source>
        <strain evidence="2 3">YL28-9</strain>
    </source>
</reference>
<keyword evidence="3" id="KW-1185">Reference proteome</keyword>
<sequence>MFFASACNSDQVNKGANGSGTAESLARDSTPAGTGDMNQRLDTPSGTNVKDTGSVLTDSTIKQ</sequence>
<accession>A0A2T3HK23</accession>
<dbReference type="OrthoDB" id="9888935at2"/>
<feature type="compositionally biased region" description="Polar residues" evidence="1">
    <location>
        <begin position="36"/>
        <end position="63"/>
    </location>
</feature>
<feature type="region of interest" description="Disordered" evidence="1">
    <location>
        <begin position="1"/>
        <end position="63"/>
    </location>
</feature>
<proteinExistence type="predicted"/>
<dbReference type="Proteomes" id="UP000240912">
    <property type="component" value="Unassembled WGS sequence"/>
</dbReference>
<name>A0A2T3HK23_9SPHI</name>
<protein>
    <submittedName>
        <fullName evidence="2">Uncharacterized protein</fullName>
    </submittedName>
</protein>
<organism evidence="2 3">
    <name type="scientific">Pedobacter yulinensis</name>
    <dbReference type="NCBI Taxonomy" id="2126353"/>
    <lineage>
        <taxon>Bacteria</taxon>
        <taxon>Pseudomonadati</taxon>
        <taxon>Bacteroidota</taxon>
        <taxon>Sphingobacteriia</taxon>
        <taxon>Sphingobacteriales</taxon>
        <taxon>Sphingobacteriaceae</taxon>
        <taxon>Pedobacter</taxon>
    </lineage>
</organism>
<feature type="compositionally biased region" description="Polar residues" evidence="1">
    <location>
        <begin position="1"/>
        <end position="22"/>
    </location>
</feature>
<dbReference type="EMBL" id="PYLS01000005">
    <property type="protein sequence ID" value="PST82784.1"/>
    <property type="molecule type" value="Genomic_DNA"/>
</dbReference>
<comment type="caution">
    <text evidence="2">The sequence shown here is derived from an EMBL/GenBank/DDBJ whole genome shotgun (WGS) entry which is preliminary data.</text>
</comment>
<evidence type="ECO:0000256" key="1">
    <source>
        <dbReference type="SAM" id="MobiDB-lite"/>
    </source>
</evidence>
<evidence type="ECO:0000313" key="2">
    <source>
        <dbReference type="EMBL" id="PST82784.1"/>
    </source>
</evidence>
<evidence type="ECO:0000313" key="3">
    <source>
        <dbReference type="Proteomes" id="UP000240912"/>
    </source>
</evidence>
<dbReference type="AlphaFoldDB" id="A0A2T3HK23"/>